<dbReference type="GeneID" id="96605920"/>
<keyword evidence="2" id="KW-1185">Reference proteome</keyword>
<accession>A0ABR6DGK7</accession>
<proteinExistence type="predicted"/>
<comment type="caution">
    <text evidence="1">The sequence shown here is derived from an EMBL/GenBank/DDBJ whole genome shotgun (WGS) entry which is preliminary data.</text>
</comment>
<reference evidence="1 2" key="1">
    <citation type="submission" date="2020-08" db="EMBL/GenBank/DDBJ databases">
        <title>Genomic Encyclopedia of Type Strains, Phase IV (KMG-IV): sequencing the most valuable type-strain genomes for metagenomic binning, comparative biology and taxonomic classification.</title>
        <authorList>
            <person name="Goeker M."/>
        </authorList>
    </citation>
    <scope>NUCLEOTIDE SEQUENCE [LARGE SCALE GENOMIC DNA]</scope>
    <source>
        <strain evidence="1 2">DSM 5686</strain>
    </source>
</reference>
<dbReference type="EMBL" id="JACJIM010000006">
    <property type="protein sequence ID" value="MBA9064885.1"/>
    <property type="molecule type" value="Genomic_DNA"/>
</dbReference>
<protein>
    <submittedName>
        <fullName evidence="1">Uncharacterized protein</fullName>
    </submittedName>
</protein>
<dbReference type="RefSeq" id="WP_182592776.1">
    <property type="nucleotide sequence ID" value="NZ_JACJIM010000006.1"/>
</dbReference>
<name>A0ABR6DGK7_9HYPH</name>
<gene>
    <name evidence="1" type="ORF">GGQ91_004291</name>
</gene>
<sequence length="133" mass="14712">MSLATQSVLFFRVYREVALVLYAALVEEICNSPSLPYQLATTLEDIGQGFIKLADQVNDELDRRGLLDREVEAELTVEAQIEAFLACTFVARGDPKSDASAKQEGAVLNRTLFEQALRIALTMIHDLPIAQPT</sequence>
<evidence type="ECO:0000313" key="1">
    <source>
        <dbReference type="EMBL" id="MBA9064885.1"/>
    </source>
</evidence>
<dbReference type="Proteomes" id="UP000565455">
    <property type="component" value="Unassembled WGS sequence"/>
</dbReference>
<organism evidence="1 2">
    <name type="scientific">Methylobacterium fujisawaense</name>
    <dbReference type="NCBI Taxonomy" id="107400"/>
    <lineage>
        <taxon>Bacteria</taxon>
        <taxon>Pseudomonadati</taxon>
        <taxon>Pseudomonadota</taxon>
        <taxon>Alphaproteobacteria</taxon>
        <taxon>Hyphomicrobiales</taxon>
        <taxon>Methylobacteriaceae</taxon>
        <taxon>Methylobacterium</taxon>
    </lineage>
</organism>
<evidence type="ECO:0000313" key="2">
    <source>
        <dbReference type="Proteomes" id="UP000565455"/>
    </source>
</evidence>